<accession>A0ACC4UAS7</accession>
<protein>
    <submittedName>
        <fullName evidence="1">Uncharacterized protein</fullName>
    </submittedName>
</protein>
<dbReference type="EMBL" id="LAYQ01000013">
    <property type="protein sequence ID" value="KKO80043.1"/>
    <property type="molecule type" value="Genomic_DNA"/>
</dbReference>
<name>A0ACC4UAS7_9CORY</name>
<evidence type="ECO:0000313" key="2">
    <source>
        <dbReference type="Proteomes" id="UP000034245"/>
    </source>
</evidence>
<evidence type="ECO:0000313" key="1">
    <source>
        <dbReference type="EMBL" id="KKO80043.1"/>
    </source>
</evidence>
<sequence>MRDTAVAVRLKREQEILRIGTLIKGSADTVAHWGNEEQSRVWGAEEAKVLTDKFRARFLILARNTEETVHLGC</sequence>
<gene>
    <name evidence="1" type="ORF">WU87_06455</name>
</gene>
<organism evidence="1 2">
    <name type="scientific">Corynebacterium minutissimum</name>
    <dbReference type="NCBI Taxonomy" id="38301"/>
    <lineage>
        <taxon>Bacteria</taxon>
        <taxon>Bacillati</taxon>
        <taxon>Actinomycetota</taxon>
        <taxon>Actinomycetes</taxon>
        <taxon>Mycobacteriales</taxon>
        <taxon>Corynebacteriaceae</taxon>
        <taxon>Corynebacterium</taxon>
    </lineage>
</organism>
<proteinExistence type="predicted"/>
<comment type="caution">
    <text evidence="1">The sequence shown here is derived from an EMBL/GenBank/DDBJ whole genome shotgun (WGS) entry which is preliminary data.</text>
</comment>
<keyword evidence="2" id="KW-1185">Reference proteome</keyword>
<dbReference type="Proteomes" id="UP000034245">
    <property type="component" value="Unassembled WGS sequence"/>
</dbReference>
<reference evidence="1" key="1">
    <citation type="submission" date="2015-04" db="EMBL/GenBank/DDBJ databases">
        <title>Draft Genome Sequences of Three Species of Emerging Human-Pathogenic Corynebacteria.</title>
        <authorList>
            <person name="Pacheco L.G."/>
            <person name="Mattos-Guaraldi A.L."/>
            <person name="Santos C.S."/>
            <person name="Veras A.O."/>
            <person name="Guimaraes L.C."/>
            <person name="Abreu V."/>
            <person name="Pereira F.L."/>
            <person name="Soares S.C."/>
            <person name="Dorella F.A."/>
            <person name="Carvalho A.F."/>
            <person name="Leal C.G."/>
            <person name="Figueiredo H.C."/>
            <person name="Ramos J.N."/>
            <person name="Vieira V."/>
            <person name="Farfour E."/>
            <person name="Guiso N."/>
            <person name="Hirata R.Jr."/>
            <person name="Ramos R.T."/>
            <person name="Azevedo V."/>
            <person name="Silva A."/>
        </authorList>
    </citation>
    <scope>NUCLEOTIDE SEQUENCE</scope>
    <source>
        <strain evidence="1">1941</strain>
    </source>
</reference>